<feature type="transmembrane region" description="Helical" evidence="1">
    <location>
        <begin position="93"/>
        <end position="113"/>
    </location>
</feature>
<proteinExistence type="predicted"/>
<sequence length="384" mass="43674">MKPFAIVSLFASVLILILTPIQSWIWNGKDLPLYLLKTEEFVFAFLRMRTTLAPTTSDYYFFGRMVILVHLGILLGLFELNRNGFFPIASKKPLKIVFSILSIATFGDLLAYWGGSFFGELFRNIGFRWIEAPCIFLLLFAFGYLGFKMHSEKKMEGNVFMFLPILMIVSTFIFRYIPHGPLFPISMIVTAFLLGSKSAPLFQTLSGIFTKFTSTKSILILFILAMFCSGAMQVLEKAIPLVDGIELPKKMDFRPFSSAKDFTEVFSLYGEAGRALYFWVDVIDMIFPFPLILCFGAIYTKAAMRINLPIALNLFAYGFLIFDLLENSLMFYFLNVWPKVPEGLAAFTGAITAVKLFFLFVGFLMFTVSFLILVYVRIFGKSKN</sequence>
<feature type="transmembrane region" description="Helical" evidence="1">
    <location>
        <begin position="217"/>
        <end position="235"/>
    </location>
</feature>
<dbReference type="RefSeq" id="WP_100762834.1">
    <property type="nucleotide sequence ID" value="NZ_NPDS01000005.1"/>
</dbReference>
<keyword evidence="3" id="KW-1185">Reference proteome</keyword>
<reference evidence="2 3" key="1">
    <citation type="submission" date="2017-07" db="EMBL/GenBank/DDBJ databases">
        <title>Leptospira spp. isolated from tropical soils.</title>
        <authorList>
            <person name="Thibeaux R."/>
            <person name="Iraola G."/>
            <person name="Ferres I."/>
            <person name="Bierque E."/>
            <person name="Girault D."/>
            <person name="Soupe-Gilbert M.-E."/>
            <person name="Picardeau M."/>
            <person name="Goarant C."/>
        </authorList>
    </citation>
    <scope>NUCLEOTIDE SEQUENCE [LARGE SCALE GENOMIC DNA]</scope>
    <source>
        <strain evidence="2 3">FH4-C-A1</strain>
    </source>
</reference>
<accession>A0ABX4NJ94</accession>
<feature type="transmembrane region" description="Helical" evidence="1">
    <location>
        <begin position="276"/>
        <end position="299"/>
    </location>
</feature>
<feature type="transmembrane region" description="Helical" evidence="1">
    <location>
        <begin position="125"/>
        <end position="147"/>
    </location>
</feature>
<comment type="caution">
    <text evidence="2">The sequence shown here is derived from an EMBL/GenBank/DDBJ whole genome shotgun (WGS) entry which is preliminary data.</text>
</comment>
<feature type="transmembrane region" description="Helical" evidence="1">
    <location>
        <begin position="183"/>
        <end position="205"/>
    </location>
</feature>
<keyword evidence="1" id="KW-0812">Transmembrane</keyword>
<name>A0ABX4NJ94_9LEPT</name>
<evidence type="ECO:0000256" key="1">
    <source>
        <dbReference type="SAM" id="Phobius"/>
    </source>
</evidence>
<feature type="transmembrane region" description="Helical" evidence="1">
    <location>
        <begin position="59"/>
        <end position="81"/>
    </location>
</feature>
<feature type="transmembrane region" description="Helical" evidence="1">
    <location>
        <begin position="311"/>
        <end position="334"/>
    </location>
</feature>
<protein>
    <submittedName>
        <fullName evidence="2">Uncharacterized protein</fullName>
    </submittedName>
</protein>
<keyword evidence="1" id="KW-0472">Membrane</keyword>
<evidence type="ECO:0000313" key="3">
    <source>
        <dbReference type="Proteomes" id="UP000231879"/>
    </source>
</evidence>
<feature type="transmembrane region" description="Helical" evidence="1">
    <location>
        <begin position="354"/>
        <end position="376"/>
    </location>
</feature>
<organism evidence="2 3">
    <name type="scientific">Leptospira barantonii</name>
    <dbReference type="NCBI Taxonomy" id="2023184"/>
    <lineage>
        <taxon>Bacteria</taxon>
        <taxon>Pseudomonadati</taxon>
        <taxon>Spirochaetota</taxon>
        <taxon>Spirochaetia</taxon>
        <taxon>Leptospirales</taxon>
        <taxon>Leptospiraceae</taxon>
        <taxon>Leptospira</taxon>
    </lineage>
</organism>
<gene>
    <name evidence="2" type="ORF">CH367_12370</name>
</gene>
<dbReference type="EMBL" id="NPDS01000005">
    <property type="protein sequence ID" value="PJZ56893.1"/>
    <property type="molecule type" value="Genomic_DNA"/>
</dbReference>
<keyword evidence="1" id="KW-1133">Transmembrane helix</keyword>
<evidence type="ECO:0000313" key="2">
    <source>
        <dbReference type="EMBL" id="PJZ56893.1"/>
    </source>
</evidence>
<dbReference type="Proteomes" id="UP000231879">
    <property type="component" value="Unassembled WGS sequence"/>
</dbReference>
<feature type="transmembrane region" description="Helical" evidence="1">
    <location>
        <begin position="159"/>
        <end position="177"/>
    </location>
</feature>